<organism evidence="1 2">
    <name type="scientific">Pedobacter hiemivivus</name>
    <dbReference type="NCBI Taxonomy" id="2530454"/>
    <lineage>
        <taxon>Bacteria</taxon>
        <taxon>Pseudomonadati</taxon>
        <taxon>Bacteroidota</taxon>
        <taxon>Sphingobacteriia</taxon>
        <taxon>Sphingobacteriales</taxon>
        <taxon>Sphingobacteriaceae</taxon>
        <taxon>Pedobacter</taxon>
    </lineage>
</organism>
<comment type="caution">
    <text evidence="1">The sequence shown here is derived from an EMBL/GenBank/DDBJ whole genome shotgun (WGS) entry which is preliminary data.</text>
</comment>
<dbReference type="EMBL" id="SJSM01000010">
    <property type="protein sequence ID" value="TCC94983.1"/>
    <property type="molecule type" value="Genomic_DNA"/>
</dbReference>
<protein>
    <submittedName>
        <fullName evidence="1">Uncharacterized protein</fullName>
    </submittedName>
</protein>
<accession>A0A4R0N6T6</accession>
<evidence type="ECO:0000313" key="1">
    <source>
        <dbReference type="EMBL" id="TCC94983.1"/>
    </source>
</evidence>
<name>A0A4R0N6T6_9SPHI</name>
<keyword evidence="2" id="KW-1185">Reference proteome</keyword>
<sequence length="210" mass="23997">MTISAAMVEVAPDKVALLDIKSLNPQVQDFFAPWLNGITEGELHFTSPDFHTPAGLCPAGVSDPVMVKHHFLFYSAMEVLCFCNLHTNWLERPGSSAFTPLGLFPSAGQIKQLQLCFPNARIFTVLDNDLIGRTLDCKLALWSKNRDASFYLRSDNMMCNYFDKVFWIPEKEFSLHRFQQFSGLRSGIRTFKPRVGFNSFLELHRHELNF</sequence>
<proteinExistence type="predicted"/>
<gene>
    <name evidence="1" type="ORF">EZ444_15850</name>
</gene>
<reference evidence="1 2" key="1">
    <citation type="submission" date="2019-02" db="EMBL/GenBank/DDBJ databases">
        <title>Pedobacter sp. RP-3-8 sp. nov., isolated from Arctic soil.</title>
        <authorList>
            <person name="Dahal R.H."/>
        </authorList>
    </citation>
    <scope>NUCLEOTIDE SEQUENCE [LARGE SCALE GENOMIC DNA]</scope>
    <source>
        <strain evidence="1 2">RP-3-8</strain>
    </source>
</reference>
<dbReference type="RefSeq" id="WP_165503631.1">
    <property type="nucleotide sequence ID" value="NZ_SJSM01000010.1"/>
</dbReference>
<evidence type="ECO:0000313" key="2">
    <source>
        <dbReference type="Proteomes" id="UP000291117"/>
    </source>
</evidence>
<dbReference type="AlphaFoldDB" id="A0A4R0N6T6"/>
<dbReference type="Proteomes" id="UP000291117">
    <property type="component" value="Unassembled WGS sequence"/>
</dbReference>